<protein>
    <recommendedName>
        <fullName evidence="3">RING-type E3 ubiquitin transferase</fullName>
        <ecNumber evidence="3">2.3.2.27</ecNumber>
    </recommendedName>
</protein>
<comment type="catalytic activity">
    <reaction evidence="1">
        <text>S-ubiquitinyl-[E2 ubiquitin-conjugating enzyme]-L-cysteine + [acceptor protein]-L-lysine = [E2 ubiquitin-conjugating enzyme]-L-cysteine + N(6)-ubiquitinyl-[acceptor protein]-L-lysine.</text>
        <dbReference type="EC" id="2.3.2.27"/>
    </reaction>
</comment>
<dbReference type="Proteomes" id="UP001415857">
    <property type="component" value="Unassembled WGS sequence"/>
</dbReference>
<keyword evidence="8" id="KW-0175">Coiled coil</keyword>
<gene>
    <name evidence="11" type="ORF">L1049_004249</name>
</gene>
<evidence type="ECO:0000259" key="10">
    <source>
        <dbReference type="PROSITE" id="PS50011"/>
    </source>
</evidence>
<reference evidence="11 12" key="1">
    <citation type="journal article" date="2024" name="Plant J.">
        <title>Genome sequences and population genomics reveal climatic adaptation and genomic divergence between two closely related sweetgum species.</title>
        <authorList>
            <person name="Xu W.Q."/>
            <person name="Ren C.Q."/>
            <person name="Zhang X.Y."/>
            <person name="Comes H.P."/>
            <person name="Liu X.H."/>
            <person name="Li Y.G."/>
            <person name="Kettle C.J."/>
            <person name="Jalonen R."/>
            <person name="Gaisberger H."/>
            <person name="Ma Y.Z."/>
            <person name="Qiu Y.X."/>
        </authorList>
    </citation>
    <scope>NUCLEOTIDE SEQUENCE [LARGE SCALE GENOMIC DNA]</scope>
    <source>
        <strain evidence="11">Hangzhou</strain>
    </source>
</reference>
<keyword evidence="5" id="KW-0547">Nucleotide-binding</keyword>
<dbReference type="Gene3D" id="3.30.200.20">
    <property type="entry name" value="Phosphorylase Kinase, domain 1"/>
    <property type="match status" value="1"/>
</dbReference>
<dbReference type="Pfam" id="PF00582">
    <property type="entry name" value="Usp"/>
    <property type="match status" value="1"/>
</dbReference>
<evidence type="ECO:0000256" key="7">
    <source>
        <dbReference type="ARBA" id="ARBA00022840"/>
    </source>
</evidence>
<evidence type="ECO:0000313" key="11">
    <source>
        <dbReference type="EMBL" id="KAK9281349.1"/>
    </source>
</evidence>
<dbReference type="Pfam" id="PF00069">
    <property type="entry name" value="Pkinase"/>
    <property type="match status" value="1"/>
</dbReference>
<accession>A0AAP0WVH8</accession>
<feature type="compositionally biased region" description="Low complexity" evidence="9">
    <location>
        <begin position="188"/>
        <end position="219"/>
    </location>
</feature>
<dbReference type="SUPFAM" id="SSF56112">
    <property type="entry name" value="Protein kinase-like (PK-like)"/>
    <property type="match status" value="1"/>
</dbReference>
<dbReference type="SUPFAM" id="SSF52402">
    <property type="entry name" value="Adenine nucleotide alpha hydrolases-like"/>
    <property type="match status" value="1"/>
</dbReference>
<dbReference type="InterPro" id="IPR051348">
    <property type="entry name" value="U-box_ubiquitin_ligases"/>
</dbReference>
<proteinExistence type="predicted"/>
<organism evidence="11 12">
    <name type="scientific">Liquidambar formosana</name>
    <name type="common">Formosan gum</name>
    <dbReference type="NCBI Taxonomy" id="63359"/>
    <lineage>
        <taxon>Eukaryota</taxon>
        <taxon>Viridiplantae</taxon>
        <taxon>Streptophyta</taxon>
        <taxon>Embryophyta</taxon>
        <taxon>Tracheophyta</taxon>
        <taxon>Spermatophyta</taxon>
        <taxon>Magnoliopsida</taxon>
        <taxon>eudicotyledons</taxon>
        <taxon>Gunneridae</taxon>
        <taxon>Pentapetalae</taxon>
        <taxon>Saxifragales</taxon>
        <taxon>Altingiaceae</taxon>
        <taxon>Liquidambar</taxon>
    </lineage>
</organism>
<evidence type="ECO:0000256" key="8">
    <source>
        <dbReference type="ARBA" id="ARBA00023054"/>
    </source>
</evidence>
<feature type="domain" description="Protein kinase" evidence="10">
    <location>
        <begin position="433"/>
        <end position="696"/>
    </location>
</feature>
<dbReference type="InterPro" id="IPR006016">
    <property type="entry name" value="UspA"/>
</dbReference>
<dbReference type="PANTHER" id="PTHR45647:SF51">
    <property type="entry name" value="PROTEIN KINASE SUPERFAMILY PROTEIN"/>
    <property type="match status" value="1"/>
</dbReference>
<dbReference type="PANTHER" id="PTHR45647">
    <property type="entry name" value="OS02G0152300 PROTEIN"/>
    <property type="match status" value="1"/>
</dbReference>
<dbReference type="AlphaFoldDB" id="A0AAP0WVH8"/>
<evidence type="ECO:0000256" key="2">
    <source>
        <dbReference type="ARBA" id="ARBA00004906"/>
    </source>
</evidence>
<evidence type="ECO:0000256" key="5">
    <source>
        <dbReference type="ARBA" id="ARBA00022741"/>
    </source>
</evidence>
<dbReference type="GO" id="GO:0004672">
    <property type="term" value="F:protein kinase activity"/>
    <property type="evidence" value="ECO:0007669"/>
    <property type="project" value="InterPro"/>
</dbReference>
<comment type="caution">
    <text evidence="11">The sequence shown here is derived from an EMBL/GenBank/DDBJ whole genome shotgun (WGS) entry which is preliminary data.</text>
</comment>
<dbReference type="InterPro" id="IPR000719">
    <property type="entry name" value="Prot_kinase_dom"/>
</dbReference>
<dbReference type="SMART" id="SM00220">
    <property type="entry name" value="S_TKc"/>
    <property type="match status" value="1"/>
</dbReference>
<dbReference type="EC" id="2.3.2.27" evidence="3"/>
<dbReference type="GO" id="GO:0061630">
    <property type="term" value="F:ubiquitin protein ligase activity"/>
    <property type="evidence" value="ECO:0007669"/>
    <property type="project" value="UniProtKB-EC"/>
</dbReference>
<evidence type="ECO:0000313" key="12">
    <source>
        <dbReference type="Proteomes" id="UP001415857"/>
    </source>
</evidence>
<evidence type="ECO:0000256" key="1">
    <source>
        <dbReference type="ARBA" id="ARBA00000900"/>
    </source>
</evidence>
<dbReference type="InterPro" id="IPR011009">
    <property type="entry name" value="Kinase-like_dom_sf"/>
</dbReference>
<dbReference type="PROSITE" id="PS00108">
    <property type="entry name" value="PROTEIN_KINASE_ST"/>
    <property type="match status" value="1"/>
</dbReference>
<dbReference type="Gene3D" id="3.40.50.620">
    <property type="entry name" value="HUPs"/>
    <property type="match status" value="1"/>
</dbReference>
<dbReference type="FunFam" id="1.10.510.10:FF:000498">
    <property type="entry name" value="U-box domain-containing protein 51"/>
    <property type="match status" value="1"/>
</dbReference>
<sequence>MSRSIRTTEEGLILTTVAIDRDKNCQYAVKWAVDNLLKKNHNLTLVHVRTQSLQSQDLDPIPKGGRPPTETEMHQLFLPYRGFCARKGIDAKEVVLHDIDVQSALIDYINNNSISNIVVGASNRNAFTRKFRDADVPSGLAKNAPEFCTVYVIAKGKLQSVRSASRPATPTGPVTPRQPSKLGLQANFSPESPESEDISSSFSRGSWKSVGSSGSSSDSMQATPRAVFSNGKIPSPIQSMEKLDLSICTLGSSSQLDSQSDISDFSGHYSFQSTDMSSENLDFSITSDSSRNSFSPQTPLDLEAEMKKLKLELKQTMEMYNSACKDTVRAKQRARGIHQWKTEEARKLEEARYAEEAAMAMVEMEKQKSKAAMDAAQMAQQLAELEVKKRKNVEMKVKHEAEEKKRVMDAFAHNDTQYRRYPIEEIEVATDYFSNSLKIGEGGYGPVYKALLDHTSVAIKVLRPDISQGQKQFQQEIQVLSCMRHPNMVILVGACPEYGCLVYEYMENGNLEDRLFRKNNTPSIPWRIRFKIAAEIATALLFLHQAKPEPLVHRDLKPANILLDRNYVSKISDVGLARLVPPSVANSVTQYHMTAAAGTFCYIDPEYQQTGMLGVKSDIYSLGVMFLQIITAKPPIGLAHKVERAIESGQFLDMLDPTVTDWPVEGALSFAKLALQCCELRKKDRPDLGSVVLPELNRLRDLGLGSGESCNSSTINGHRSYCPLPPVRSDASQEGMRYNPNMEMEIQRRSMLKETGSGSSRRLEYGV</sequence>
<evidence type="ECO:0000256" key="9">
    <source>
        <dbReference type="SAM" id="MobiDB-lite"/>
    </source>
</evidence>
<evidence type="ECO:0000256" key="4">
    <source>
        <dbReference type="ARBA" id="ARBA00022679"/>
    </source>
</evidence>
<dbReference type="Gene3D" id="1.10.510.10">
    <property type="entry name" value="Transferase(Phosphotransferase) domain 1"/>
    <property type="match status" value="1"/>
</dbReference>
<dbReference type="CDD" id="cd01989">
    <property type="entry name" value="USP_STK_Ubox_N"/>
    <property type="match status" value="1"/>
</dbReference>
<comment type="pathway">
    <text evidence="2">Protein modification; protein ubiquitination.</text>
</comment>
<evidence type="ECO:0000256" key="6">
    <source>
        <dbReference type="ARBA" id="ARBA00022786"/>
    </source>
</evidence>
<keyword evidence="12" id="KW-1185">Reference proteome</keyword>
<dbReference type="InterPro" id="IPR014729">
    <property type="entry name" value="Rossmann-like_a/b/a_fold"/>
</dbReference>
<dbReference type="PROSITE" id="PS50011">
    <property type="entry name" value="PROTEIN_KINASE_DOM"/>
    <property type="match status" value="1"/>
</dbReference>
<feature type="region of interest" description="Disordered" evidence="9">
    <location>
        <begin position="162"/>
        <end position="222"/>
    </location>
</feature>
<dbReference type="GO" id="GO:0005524">
    <property type="term" value="F:ATP binding"/>
    <property type="evidence" value="ECO:0007669"/>
    <property type="project" value="UniProtKB-KW"/>
</dbReference>
<dbReference type="FunFam" id="3.30.200.20:FF:000162">
    <property type="entry name" value="Adenine nucleotide alpha hydrolase-like domain kinase"/>
    <property type="match status" value="1"/>
</dbReference>
<name>A0AAP0WVH8_LIQFO</name>
<dbReference type="EMBL" id="JBBPBK010000007">
    <property type="protein sequence ID" value="KAK9281349.1"/>
    <property type="molecule type" value="Genomic_DNA"/>
</dbReference>
<evidence type="ECO:0000256" key="3">
    <source>
        <dbReference type="ARBA" id="ARBA00012483"/>
    </source>
</evidence>
<keyword evidence="6" id="KW-0833">Ubl conjugation pathway</keyword>
<keyword evidence="7" id="KW-0067">ATP-binding</keyword>
<dbReference type="InterPro" id="IPR008271">
    <property type="entry name" value="Ser/Thr_kinase_AS"/>
</dbReference>
<keyword evidence="4" id="KW-0808">Transferase</keyword>